<dbReference type="InterPro" id="IPR045214">
    <property type="entry name" value="Surf1/Surf4"/>
</dbReference>
<feature type="transmembrane region" description="Helical" evidence="6">
    <location>
        <begin position="214"/>
        <end position="233"/>
    </location>
</feature>
<feature type="transmembrane region" description="Helical" evidence="6">
    <location>
        <begin position="15"/>
        <end position="34"/>
    </location>
</feature>
<name>A0ABS6A3Y2_9GAMM</name>
<keyword evidence="8" id="KW-1185">Reference proteome</keyword>
<gene>
    <name evidence="7" type="ORF">KO508_02405</name>
</gene>
<comment type="subcellular location">
    <subcellularLocation>
        <location evidence="6">Cell membrane</location>
        <topology evidence="6">Multi-pass membrane protein</topology>
    </subcellularLocation>
    <subcellularLocation>
        <location evidence="1">Membrane</location>
    </subcellularLocation>
</comment>
<keyword evidence="4 6" id="KW-1133">Transmembrane helix</keyword>
<protein>
    <recommendedName>
        <fullName evidence="6">SURF1-like protein</fullName>
    </recommendedName>
</protein>
<evidence type="ECO:0000256" key="1">
    <source>
        <dbReference type="ARBA" id="ARBA00004370"/>
    </source>
</evidence>
<evidence type="ECO:0000256" key="2">
    <source>
        <dbReference type="ARBA" id="ARBA00007165"/>
    </source>
</evidence>
<evidence type="ECO:0000256" key="4">
    <source>
        <dbReference type="ARBA" id="ARBA00022989"/>
    </source>
</evidence>
<dbReference type="PANTHER" id="PTHR23427">
    <property type="entry name" value="SURFEIT LOCUS PROTEIN"/>
    <property type="match status" value="1"/>
</dbReference>
<comment type="caution">
    <text evidence="7">The sequence shown here is derived from an EMBL/GenBank/DDBJ whole genome shotgun (WGS) entry which is preliminary data.</text>
</comment>
<evidence type="ECO:0000313" key="7">
    <source>
        <dbReference type="EMBL" id="MBU2872846.1"/>
    </source>
</evidence>
<sequence>MTEPKQHVRKWQLNWRLMVFTGAFLPLLVGLGIWQLNRASEKQILIEQWQQEAQNLDWPEQVASGLDNGRPVTVTGLFGERCWLLDNRTRDGIAGYEVLTAFYPLQGPAVLVNRGWVAAPRTRDRLPVVTPPEGVFSLTGRLSPYPEPPLLSGESAVSDSWPRRVQALPADVARMEVSGLPSAIIRLSGSEQPGAYRADWEPDLMGPQTHYGYATQWFALAVVLTILSVVASYRKTGTNNDNDNG</sequence>
<dbReference type="PROSITE" id="PS50895">
    <property type="entry name" value="SURF1"/>
    <property type="match status" value="1"/>
</dbReference>
<comment type="similarity">
    <text evidence="2 6">Belongs to the SURF1 family.</text>
</comment>
<keyword evidence="3 6" id="KW-0812">Transmembrane</keyword>
<keyword evidence="5 6" id="KW-0472">Membrane</keyword>
<dbReference type="EMBL" id="JAHKPV010000001">
    <property type="protein sequence ID" value="MBU2872846.1"/>
    <property type="molecule type" value="Genomic_DNA"/>
</dbReference>
<organism evidence="7 8">
    <name type="scientific">Marinobacter salexigens</name>
    <dbReference type="NCBI Taxonomy" id="1925763"/>
    <lineage>
        <taxon>Bacteria</taxon>
        <taxon>Pseudomonadati</taxon>
        <taxon>Pseudomonadota</taxon>
        <taxon>Gammaproteobacteria</taxon>
        <taxon>Pseudomonadales</taxon>
        <taxon>Marinobacteraceae</taxon>
        <taxon>Marinobacter</taxon>
    </lineage>
</organism>
<keyword evidence="6" id="KW-1003">Cell membrane</keyword>
<proteinExistence type="inferred from homology"/>
<evidence type="ECO:0000256" key="6">
    <source>
        <dbReference type="RuleBase" id="RU363076"/>
    </source>
</evidence>
<dbReference type="CDD" id="cd06662">
    <property type="entry name" value="SURF1"/>
    <property type="match status" value="1"/>
</dbReference>
<evidence type="ECO:0000256" key="3">
    <source>
        <dbReference type="ARBA" id="ARBA00022692"/>
    </source>
</evidence>
<evidence type="ECO:0000256" key="5">
    <source>
        <dbReference type="ARBA" id="ARBA00023136"/>
    </source>
</evidence>
<dbReference type="Proteomes" id="UP000753376">
    <property type="component" value="Unassembled WGS sequence"/>
</dbReference>
<reference evidence="7 8" key="1">
    <citation type="submission" date="2021-05" db="EMBL/GenBank/DDBJ databases">
        <title>Draft genomes of bacteria isolated from model marine particles.</title>
        <authorList>
            <person name="Datta M.S."/>
            <person name="Schwartzman J.A."/>
            <person name="Enke T.N."/>
            <person name="Saavedra J."/>
            <person name="Cermak N."/>
            <person name="Cordero O.X."/>
        </authorList>
    </citation>
    <scope>NUCLEOTIDE SEQUENCE [LARGE SCALE GENOMIC DNA]</scope>
    <source>
        <strain evidence="7 8">D2M19</strain>
    </source>
</reference>
<dbReference type="PANTHER" id="PTHR23427:SF2">
    <property type="entry name" value="SURFEIT LOCUS PROTEIN 1"/>
    <property type="match status" value="1"/>
</dbReference>
<dbReference type="Pfam" id="PF02104">
    <property type="entry name" value="SURF1"/>
    <property type="match status" value="1"/>
</dbReference>
<dbReference type="InterPro" id="IPR002994">
    <property type="entry name" value="Surf1/Shy1"/>
</dbReference>
<evidence type="ECO:0000313" key="8">
    <source>
        <dbReference type="Proteomes" id="UP000753376"/>
    </source>
</evidence>
<accession>A0ABS6A3Y2</accession>